<dbReference type="InterPro" id="IPR005182">
    <property type="entry name" value="YdbS-like_PH"/>
</dbReference>
<feature type="region of interest" description="Disordered" evidence="1">
    <location>
        <begin position="446"/>
        <end position="496"/>
    </location>
</feature>
<dbReference type="EMBL" id="BAAAQT010000008">
    <property type="protein sequence ID" value="GAA2175315.1"/>
    <property type="molecule type" value="Genomic_DNA"/>
</dbReference>
<reference evidence="4 5" key="1">
    <citation type="journal article" date="2019" name="Int. J. Syst. Evol. Microbiol.">
        <title>The Global Catalogue of Microorganisms (GCM) 10K type strain sequencing project: providing services to taxonomists for standard genome sequencing and annotation.</title>
        <authorList>
            <consortium name="The Broad Institute Genomics Platform"/>
            <consortium name="The Broad Institute Genome Sequencing Center for Infectious Disease"/>
            <person name="Wu L."/>
            <person name="Ma J."/>
        </authorList>
    </citation>
    <scope>NUCLEOTIDE SEQUENCE [LARGE SCALE GENOMIC DNA]</scope>
    <source>
        <strain evidence="4 5">JCM 16026</strain>
    </source>
</reference>
<keyword evidence="2" id="KW-0472">Membrane</keyword>
<dbReference type="RefSeq" id="WP_344344087.1">
    <property type="nucleotide sequence ID" value="NZ_BAAAQT010000008.1"/>
</dbReference>
<dbReference type="PANTHER" id="PTHR34473">
    <property type="entry name" value="UPF0699 TRANSMEMBRANE PROTEIN YDBS"/>
    <property type="match status" value="1"/>
</dbReference>
<evidence type="ECO:0000313" key="5">
    <source>
        <dbReference type="Proteomes" id="UP001501599"/>
    </source>
</evidence>
<feature type="domain" description="YdbS-like PH" evidence="3">
    <location>
        <begin position="120"/>
        <end position="195"/>
    </location>
</feature>
<feature type="domain" description="YdbS-like PH" evidence="3">
    <location>
        <begin position="520"/>
        <end position="596"/>
    </location>
</feature>
<feature type="compositionally biased region" description="Basic and acidic residues" evidence="1">
    <location>
        <begin position="769"/>
        <end position="795"/>
    </location>
</feature>
<evidence type="ECO:0000313" key="4">
    <source>
        <dbReference type="EMBL" id="GAA2175315.1"/>
    </source>
</evidence>
<gene>
    <name evidence="4" type="ORF">GCM10009846_24680</name>
</gene>
<dbReference type="PANTHER" id="PTHR34473:SF2">
    <property type="entry name" value="UPF0699 TRANSMEMBRANE PROTEIN YDBT"/>
    <property type="match status" value="1"/>
</dbReference>
<dbReference type="Pfam" id="PF03703">
    <property type="entry name" value="bPH_2"/>
    <property type="match status" value="2"/>
</dbReference>
<keyword evidence="5" id="KW-1185">Reference proteome</keyword>
<evidence type="ECO:0000256" key="1">
    <source>
        <dbReference type="SAM" id="MobiDB-lite"/>
    </source>
</evidence>
<feature type="transmembrane region" description="Helical" evidence="2">
    <location>
        <begin position="280"/>
        <end position="300"/>
    </location>
</feature>
<dbReference type="Proteomes" id="UP001501599">
    <property type="component" value="Unassembled WGS sequence"/>
</dbReference>
<keyword evidence="2" id="KW-1133">Transmembrane helix</keyword>
<feature type="compositionally biased region" description="Basic and acidic residues" evidence="1">
    <location>
        <begin position="736"/>
        <end position="749"/>
    </location>
</feature>
<feature type="compositionally biased region" description="Low complexity" evidence="1">
    <location>
        <begin position="446"/>
        <end position="455"/>
    </location>
</feature>
<sequence length="795" mass="83622">MTDPRAPLPAGDALVPPGAQPEAVQERARSLVDGEWHRLHPATPLLRGGLAVIVAGAILVNSLRDRVVALFVPEAGDYDGGAPDAVGAVEELARSGTLIWVLLGLLGVLALFVLAFFLAWRVHRFRVTGDVVEVRQGILFRSHRRAPLARIQGVNIEKPWFARLFGACKLSIQSAGADANVELAYLATPLADALRFEILARAAGRTTSGAEQGASGSHAQRVVDDFLRPDAELDGVAPTSLVRLKPGTVLLSSLLDLGLILGVVFSIAAVVVVFVLDVPWLLFTLIPALISIVSITVRTLSQKLRYSIAQTRDGIRLAYGLLSTTTEVLPAGRIFSITVSQPLLWRPMGWWKVAFTRASKTTDASSGQQRQYANMLLPVGSRADVDLVIGLVLPGLRGTALLHDGLVGRGGSAADGATDADGIVDGAVTRSGVAEAGAVPMAGAPMAAAPSGTAPDAPASASLERSPEHGLPEHGLPERGLPEHGLPEHGLPERGLPEPSAVDAYVTTPRSARLLRPLAWRRNGVAIADDAVLLRKGRIWRSLGVVPLARTQSFAMHQGPIEGALGVAHLVVHVVGAALSPTIGALAVDDVQRVYDRARTLVPAAIGADTTETWHVRTAEGSGPSGPDVDRSTAEWSRSGPFGGAVPQDATDRPAGASPALPPPTGTPDWSRPAPTGHDSRPSGPDVDRSTAEWSRSGPFDDAAPQNATDRPAGASPALPPPTGTPDWSRPAPTGHDPRPSGPDVDRSTAEWSRSGPIDDEGTQNVTDRTVHPDADQPRTDQPRTDQPRTDEPRS</sequence>
<accession>A0ABN3AVG7</accession>
<feature type="region of interest" description="Disordered" evidence="1">
    <location>
        <begin position="613"/>
        <end position="795"/>
    </location>
</feature>
<proteinExistence type="predicted"/>
<name>A0ABN3AVG7_9MICO</name>
<keyword evidence="2" id="KW-0812">Transmembrane</keyword>
<comment type="caution">
    <text evidence="4">The sequence shown here is derived from an EMBL/GenBank/DDBJ whole genome shotgun (WGS) entry which is preliminary data.</text>
</comment>
<organism evidence="4 5">
    <name type="scientific">Agrococcus versicolor</name>
    <dbReference type="NCBI Taxonomy" id="501482"/>
    <lineage>
        <taxon>Bacteria</taxon>
        <taxon>Bacillati</taxon>
        <taxon>Actinomycetota</taxon>
        <taxon>Actinomycetes</taxon>
        <taxon>Micrococcales</taxon>
        <taxon>Microbacteriaceae</taxon>
        <taxon>Agrococcus</taxon>
    </lineage>
</organism>
<evidence type="ECO:0000259" key="3">
    <source>
        <dbReference type="Pfam" id="PF03703"/>
    </source>
</evidence>
<feature type="compositionally biased region" description="Basic and acidic residues" evidence="1">
    <location>
        <begin position="678"/>
        <end position="691"/>
    </location>
</feature>
<feature type="compositionally biased region" description="Basic and acidic residues" evidence="1">
    <location>
        <begin position="465"/>
        <end position="496"/>
    </location>
</feature>
<evidence type="ECO:0000256" key="2">
    <source>
        <dbReference type="SAM" id="Phobius"/>
    </source>
</evidence>
<feature type="transmembrane region" description="Helical" evidence="2">
    <location>
        <begin position="249"/>
        <end position="274"/>
    </location>
</feature>
<protein>
    <recommendedName>
        <fullName evidence="3">YdbS-like PH domain-containing protein</fullName>
    </recommendedName>
</protein>
<feature type="transmembrane region" description="Helical" evidence="2">
    <location>
        <begin position="98"/>
        <end position="120"/>
    </location>
</feature>